<dbReference type="InterPro" id="IPR036322">
    <property type="entry name" value="WD40_repeat_dom_sf"/>
</dbReference>
<dbReference type="Ensembl" id="ENSLBET00000038494.1">
    <property type="protein sequence ID" value="ENSLBEP00000036958.1"/>
    <property type="gene ID" value="ENSLBEG00000027609.1"/>
</dbReference>
<reference evidence="19" key="1">
    <citation type="submission" date="2025-08" db="UniProtKB">
        <authorList>
            <consortium name="Ensembl"/>
        </authorList>
    </citation>
    <scope>IDENTIFICATION</scope>
</reference>
<keyword evidence="5" id="KW-0963">Cytoplasm</keyword>
<feature type="compositionally biased region" description="Acidic residues" evidence="18">
    <location>
        <begin position="632"/>
        <end position="654"/>
    </location>
</feature>
<evidence type="ECO:0000256" key="17">
    <source>
        <dbReference type="PROSITE-ProRule" id="PRU00221"/>
    </source>
</evidence>
<comment type="subcellular location">
    <subcellularLocation>
        <location evidence="1">Cytoplasmic vesicle</location>
        <location evidence="1">COPII-coated vesicle membrane</location>
        <topology evidence="1">Peripheral membrane protein</topology>
        <orientation evidence="1">Cytoplasmic side</orientation>
    </subcellularLocation>
    <subcellularLocation>
        <location evidence="2">Endoplasmic reticulum membrane</location>
        <topology evidence="2">Peripheral membrane protein</topology>
    </subcellularLocation>
</comment>
<evidence type="ECO:0000313" key="19">
    <source>
        <dbReference type="Ensembl" id="ENSLBEP00000036958.1"/>
    </source>
</evidence>
<evidence type="ECO:0000256" key="8">
    <source>
        <dbReference type="ARBA" id="ARBA00022824"/>
    </source>
</evidence>
<dbReference type="GO" id="GO:0001889">
    <property type="term" value="P:liver development"/>
    <property type="evidence" value="ECO:0007669"/>
    <property type="project" value="Ensembl"/>
</dbReference>
<evidence type="ECO:0000256" key="1">
    <source>
        <dbReference type="ARBA" id="ARBA00004299"/>
    </source>
</evidence>
<dbReference type="STRING" id="56723.ENSLBEP00000036958"/>
<evidence type="ECO:0000256" key="16">
    <source>
        <dbReference type="ARBA" id="ARBA00043112"/>
    </source>
</evidence>
<dbReference type="GeneTree" id="ENSGT00390000003175"/>
<dbReference type="PROSITE" id="PS50294">
    <property type="entry name" value="WD_REPEATS_REGION"/>
    <property type="match status" value="1"/>
</dbReference>
<organism evidence="19 20">
    <name type="scientific">Labrus bergylta</name>
    <name type="common">ballan wrasse</name>
    <dbReference type="NCBI Taxonomy" id="56723"/>
    <lineage>
        <taxon>Eukaryota</taxon>
        <taxon>Metazoa</taxon>
        <taxon>Chordata</taxon>
        <taxon>Craniata</taxon>
        <taxon>Vertebrata</taxon>
        <taxon>Euteleostomi</taxon>
        <taxon>Actinopterygii</taxon>
        <taxon>Neopterygii</taxon>
        <taxon>Teleostei</taxon>
        <taxon>Neoteleostei</taxon>
        <taxon>Acanthomorphata</taxon>
        <taxon>Eupercaria</taxon>
        <taxon>Labriformes</taxon>
        <taxon>Labridae</taxon>
        <taxon>Labrus</taxon>
    </lineage>
</organism>
<evidence type="ECO:0000256" key="10">
    <source>
        <dbReference type="ARBA" id="ARBA00022927"/>
    </source>
</evidence>
<keyword evidence="6 17" id="KW-0853">WD repeat</keyword>
<dbReference type="Proteomes" id="UP000261660">
    <property type="component" value="Unplaced"/>
</dbReference>
<dbReference type="Pfam" id="PF00400">
    <property type="entry name" value="WD40"/>
    <property type="match status" value="2"/>
</dbReference>
<dbReference type="PROSITE" id="PS00678">
    <property type="entry name" value="WD_REPEATS_1"/>
    <property type="match status" value="1"/>
</dbReference>
<feature type="compositionally biased region" description="Low complexity" evidence="18">
    <location>
        <begin position="660"/>
        <end position="675"/>
    </location>
</feature>
<comment type="similarity">
    <text evidence="3">Belongs to the WD repeat SEC31 family.</text>
</comment>
<evidence type="ECO:0000256" key="15">
    <source>
        <dbReference type="ARBA" id="ARBA00041470"/>
    </source>
</evidence>
<dbReference type="InterPro" id="IPR019775">
    <property type="entry name" value="WD40_repeat_CS"/>
</dbReference>
<evidence type="ECO:0000256" key="3">
    <source>
        <dbReference type="ARBA" id="ARBA00009358"/>
    </source>
</evidence>
<evidence type="ECO:0000256" key="5">
    <source>
        <dbReference type="ARBA" id="ARBA00022490"/>
    </source>
</evidence>
<dbReference type="GO" id="GO:0007029">
    <property type="term" value="P:endoplasmic reticulum organization"/>
    <property type="evidence" value="ECO:0007669"/>
    <property type="project" value="Ensembl"/>
</dbReference>
<evidence type="ECO:0000256" key="11">
    <source>
        <dbReference type="ARBA" id="ARBA00023136"/>
    </source>
</evidence>
<dbReference type="GO" id="GO:0055123">
    <property type="term" value="P:digestive system development"/>
    <property type="evidence" value="ECO:0007669"/>
    <property type="project" value="Ensembl"/>
</dbReference>
<feature type="compositionally biased region" description="Low complexity" evidence="18">
    <location>
        <begin position="1008"/>
        <end position="1038"/>
    </location>
</feature>
<feature type="compositionally biased region" description="Polar residues" evidence="18">
    <location>
        <begin position="1142"/>
        <end position="1154"/>
    </location>
</feature>
<evidence type="ECO:0000256" key="12">
    <source>
        <dbReference type="ARBA" id="ARBA00023329"/>
    </source>
</evidence>
<keyword evidence="10" id="KW-0653">Protein transport</keyword>
<proteinExistence type="inferred from homology"/>
<feature type="region of interest" description="Disordered" evidence="18">
    <location>
        <begin position="593"/>
        <end position="675"/>
    </location>
</feature>
<name>A0A3Q3H0V8_9LABR</name>
<dbReference type="Gene3D" id="1.25.40.1030">
    <property type="match status" value="2"/>
</dbReference>
<feature type="repeat" description="WD" evidence="17">
    <location>
        <begin position="118"/>
        <end position="154"/>
    </location>
</feature>
<protein>
    <recommendedName>
        <fullName evidence="14">Protein transport protein Sec31A</fullName>
    </recommendedName>
    <alternativeName>
        <fullName evidence="16">SEC31-like protein 1</fullName>
    </alternativeName>
    <alternativeName>
        <fullName evidence="15">SEC31-related protein A</fullName>
    </alternativeName>
</protein>
<evidence type="ECO:0000256" key="4">
    <source>
        <dbReference type="ARBA" id="ARBA00022448"/>
    </source>
</evidence>
<keyword evidence="8" id="KW-0256">Endoplasmic reticulum</keyword>
<dbReference type="PANTHER" id="PTHR13923:SF23">
    <property type="entry name" value="PROTEIN TRANSPORT PROTEIN SEC31A"/>
    <property type="match status" value="1"/>
</dbReference>
<feature type="region of interest" description="Disordered" evidence="18">
    <location>
        <begin position="965"/>
        <end position="1090"/>
    </location>
</feature>
<evidence type="ECO:0000256" key="6">
    <source>
        <dbReference type="ARBA" id="ARBA00022574"/>
    </source>
</evidence>
<dbReference type="InterPro" id="IPR001680">
    <property type="entry name" value="WD40_rpt"/>
</dbReference>
<dbReference type="GO" id="GO:0005198">
    <property type="term" value="F:structural molecule activity"/>
    <property type="evidence" value="ECO:0007669"/>
    <property type="project" value="TreeGrafter"/>
</dbReference>
<dbReference type="SMART" id="SM00320">
    <property type="entry name" value="WD40"/>
    <property type="match status" value="6"/>
</dbReference>
<comment type="function">
    <text evidence="13">Component of the coat protein complex II (COPII) which promotes the formation of transport vesicles from the endoplasmic reticulum (ER). The coat has two main functions, the physical deformation of the endoplasmic reticulum membrane into vesicles and the selection of cargo molecules.</text>
</comment>
<feature type="compositionally biased region" description="Acidic residues" evidence="18">
    <location>
        <begin position="597"/>
        <end position="607"/>
    </location>
</feature>
<dbReference type="FunFam" id="1.20.940.10:FF:000001">
    <property type="entry name" value="Protein transport protein Sec31A isoform A"/>
    <property type="match status" value="1"/>
</dbReference>
<keyword evidence="7" id="KW-0677">Repeat</keyword>
<dbReference type="InterPro" id="IPR015943">
    <property type="entry name" value="WD40/YVTN_repeat-like_dom_sf"/>
</dbReference>
<dbReference type="Gene3D" id="2.130.10.10">
    <property type="entry name" value="YVTN repeat-like/Quinoprotein amine dehydrogenase"/>
    <property type="match status" value="1"/>
</dbReference>
<dbReference type="FunFam" id="2.130.10.10:FF:000009">
    <property type="entry name" value="Protein transport protein Sec31A isoform A"/>
    <property type="match status" value="1"/>
</dbReference>
<keyword evidence="4" id="KW-0813">Transport</keyword>
<feature type="compositionally biased region" description="Low complexity" evidence="18">
    <location>
        <begin position="608"/>
        <end position="619"/>
    </location>
</feature>
<feature type="repeat" description="WD" evidence="17">
    <location>
        <begin position="256"/>
        <end position="298"/>
    </location>
</feature>
<evidence type="ECO:0000256" key="2">
    <source>
        <dbReference type="ARBA" id="ARBA00004406"/>
    </source>
</evidence>
<feature type="region of interest" description="Disordered" evidence="18">
    <location>
        <begin position="1102"/>
        <end position="1157"/>
    </location>
</feature>
<evidence type="ECO:0000313" key="20">
    <source>
        <dbReference type="Proteomes" id="UP000261660"/>
    </source>
</evidence>
<keyword evidence="20" id="KW-1185">Reference proteome</keyword>
<dbReference type="GO" id="GO:0090110">
    <property type="term" value="P:COPII-coated vesicle cargo loading"/>
    <property type="evidence" value="ECO:0007669"/>
    <property type="project" value="TreeGrafter"/>
</dbReference>
<evidence type="ECO:0000256" key="13">
    <source>
        <dbReference type="ARBA" id="ARBA00025471"/>
    </source>
</evidence>
<dbReference type="GO" id="GO:0070971">
    <property type="term" value="C:endoplasmic reticulum exit site"/>
    <property type="evidence" value="ECO:0007669"/>
    <property type="project" value="TreeGrafter"/>
</dbReference>
<evidence type="ECO:0000256" key="7">
    <source>
        <dbReference type="ARBA" id="ARBA00022737"/>
    </source>
</evidence>
<evidence type="ECO:0000256" key="9">
    <source>
        <dbReference type="ARBA" id="ARBA00022892"/>
    </source>
</evidence>
<keyword evidence="9" id="KW-0931">ER-Golgi transport</keyword>
<dbReference type="SUPFAM" id="SSF50978">
    <property type="entry name" value="WD40 repeat-like"/>
    <property type="match status" value="1"/>
</dbReference>
<evidence type="ECO:0000256" key="14">
    <source>
        <dbReference type="ARBA" id="ARBA00039468"/>
    </source>
</evidence>
<dbReference type="OrthoDB" id="542917at2759"/>
<dbReference type="FunCoup" id="A0A3Q3H0V8">
    <property type="interactions" value="2187"/>
</dbReference>
<keyword evidence="11" id="KW-0472">Membrane</keyword>
<dbReference type="InterPro" id="IPR040251">
    <property type="entry name" value="SEC31-like"/>
</dbReference>
<dbReference type="Gene3D" id="1.20.940.10">
    <property type="entry name" value="Functional domain of the splicing factor Prp18"/>
    <property type="match status" value="1"/>
</dbReference>
<keyword evidence="12" id="KW-0968">Cytoplasmic vesicle</keyword>
<dbReference type="GO" id="GO:0030127">
    <property type="term" value="C:COPII vesicle coat"/>
    <property type="evidence" value="ECO:0007669"/>
    <property type="project" value="TreeGrafter"/>
</dbReference>
<accession>A0A3Q3H0V8</accession>
<feature type="compositionally biased region" description="Low complexity" evidence="18">
    <location>
        <begin position="966"/>
        <end position="985"/>
    </location>
</feature>
<reference evidence="19" key="2">
    <citation type="submission" date="2025-09" db="UniProtKB">
        <authorList>
            <consortium name="Ensembl"/>
        </authorList>
    </citation>
    <scope>IDENTIFICATION</scope>
</reference>
<dbReference type="PANTHER" id="PTHR13923">
    <property type="entry name" value="SEC31-RELATED PROTEIN"/>
    <property type="match status" value="1"/>
</dbReference>
<feature type="region of interest" description="Disordered" evidence="18">
    <location>
        <begin position="1204"/>
        <end position="1247"/>
    </location>
</feature>
<dbReference type="GO" id="GO:0005789">
    <property type="term" value="C:endoplasmic reticulum membrane"/>
    <property type="evidence" value="ECO:0007669"/>
    <property type="project" value="UniProtKB-SubCell"/>
</dbReference>
<sequence length="1453" mass="155483">MKLKEINRTAIQSWSPAQHHPIYLATGTSAQQLDASFSTNASLEFFDLDLTDPSLGMKSCGSLASSHRYHKLVWGPYGMDSEAHPSGVLIAGGENGSVILYDPAKIMAGASDVIIAESDLHTGPVRGLDVNPFQTNLVASGGNDSEIYIWDMNNFGSPMTPGPKSQPVEDISFVSWNKQVQHILASASPSGRALVWDLRKNDLIIKVSDHSNRMHCSGLAWNPEVATQLVLASEDDRMPVIQMWDLRFATSPLKILENHTRGVLAIAWSLADPELLLSCGKDSRILCWNPNTGEVVYELPTSSQWCFDIQWCPRNPAVLSAAGFDGHIDIYSIMGGSNQAQSQRDADKISTSFGNMDPFGTGQTLPPLQLPQTSAPPATVTPLKKPPKWIRRPVGASFAFGGKLVSLENAKPNPQQPQQPTARVVHVSQVVTETDFLKRSDQLQATLSAGSFVDFCQGKIDAAENEFERTVWSFLKVNFESDIRSKYLELLGYNKEELAAKISAALEEKPADPPQLIAEEIFTEPPQLLAAPEELPADPPQVEVPAPANLQPLPNLFVPLVDNPEAAFDLIAAANLQPAAANLQPVAALELHSTPDPEPEEVLEPEEPAAAAPEDAPIIEPEEIVDQVLPEGEAEEEDIPLEEEEEAPVEEEPSPADTSAPVEEPAEVSAPVEEPVEVPAPVEEPAEVPAPLEELAQAPAPVLIEEPVEIPVPVLAPSPVPAPAPAPTPAHEGGVNLSISQDVDGLITQALLTGDFEGAVELCLHDNRMADSIILAIAGGPELLEKTQKKYFTNTHSKITKLISAVVMKDWHDILQTCDLHNWKEALAAVMTYAKPEEFSSLCDLLGGRLEAAQDIHLQVQACLCFICAGNVEKLVSCWTRAQDGHCPLSLQALVEKVVVLRRAVELTQQSGAAAIGILMAEKMSHYASLLASQGSLSTAITYLPDNTNQLAVQQLRDRLSRALGQTAAPAAPAQTQRVQPQRPAMTQVQRGLPQHPCFPVQPPMVPQPSAAAPVPAPTPAASAPPQQQQYYQPVRAASTVTSWSNQTPTALPNVPPPPLQAEQKAEPSNPYGMPPSASAAAPPPSSAPAYMLSHQYQRYPQVSQYPPGTGGAPIYHPLQYSSSSSSSSAAHPPAEPPGFLSQYTQQPVPSQSAPLVYPGQPYSSQCLSSSPPSHPPFYPNAAASSSSSSSSYYSAPASCGASFQHGGPGSPASYMPPPPPCGVSGPQNGWNDPPALSRASKKKQVPQNFCPPAPITAPIMTPLGADPQAQSVPSGPPQAMIQGGQQGAQVPYSGMQQQQQQLSPPPMNPAMPKTSMEGAPGAPTGDFIQPLQSIPAEKILKKPIPDEHLVLKTTFEGLIQKCLAVATDPQTKRKLDDATKRLEALYDKLREQTLSPAIVGGLHNIARSVESRSYTEGLNIHTHIVSSSNFSETSAFMPVLKVVLTQANKLGV</sequence>
<evidence type="ECO:0000256" key="18">
    <source>
        <dbReference type="SAM" id="MobiDB-lite"/>
    </source>
</evidence>
<dbReference type="GO" id="GO:0015031">
    <property type="term" value="P:protein transport"/>
    <property type="evidence" value="ECO:0007669"/>
    <property type="project" value="UniProtKB-KW"/>
</dbReference>
<dbReference type="InParanoid" id="A0A3Q3H0V8"/>
<dbReference type="PROSITE" id="PS50082">
    <property type="entry name" value="WD_REPEATS_2"/>
    <property type="match status" value="2"/>
</dbReference>